<accession>A0AA42N480</accession>
<feature type="transmembrane region" description="Helical" evidence="2">
    <location>
        <begin position="7"/>
        <end position="30"/>
    </location>
</feature>
<gene>
    <name evidence="3" type="primary">pilV</name>
    <name evidence="3" type="ORF">N5C05_14920</name>
</gene>
<organism evidence="3 4">
    <name type="scientific">Aquipseudomonas alcaligenes</name>
    <name type="common">Pseudomonas alcaligenes</name>
    <dbReference type="NCBI Taxonomy" id="43263"/>
    <lineage>
        <taxon>Bacteria</taxon>
        <taxon>Pseudomonadati</taxon>
        <taxon>Pseudomonadota</taxon>
        <taxon>Gammaproteobacteria</taxon>
        <taxon>Pseudomonadales</taxon>
        <taxon>Pseudomonadaceae</taxon>
        <taxon>Aquipseudomonas</taxon>
    </lineage>
</organism>
<dbReference type="EMBL" id="JAOBYN010000013">
    <property type="protein sequence ID" value="MDH1056047.1"/>
    <property type="molecule type" value="Genomic_DNA"/>
</dbReference>
<dbReference type="InterPro" id="IPR013362">
    <property type="entry name" value="Pilus_4_PilV"/>
</dbReference>
<keyword evidence="2" id="KW-1133">Transmembrane helix</keyword>
<dbReference type="Proteomes" id="UP001158730">
    <property type="component" value="Unassembled WGS sequence"/>
</dbReference>
<dbReference type="Pfam" id="PF07963">
    <property type="entry name" value="N_methyl"/>
    <property type="match status" value="1"/>
</dbReference>
<keyword evidence="2" id="KW-0472">Membrane</keyword>
<evidence type="ECO:0000256" key="1">
    <source>
        <dbReference type="SAM" id="MobiDB-lite"/>
    </source>
</evidence>
<evidence type="ECO:0000313" key="3">
    <source>
        <dbReference type="EMBL" id="MDH1056047.1"/>
    </source>
</evidence>
<reference evidence="3" key="1">
    <citation type="submission" date="2022-09" db="EMBL/GenBank/DDBJ databases">
        <title>Intensive care unit water sources are persistently colonized with multi-drug resistant bacteria and are the site of extensive horizontal gene transfer of antibiotic resistance genes.</title>
        <authorList>
            <person name="Diorio-Toth L."/>
        </authorList>
    </citation>
    <scope>NUCLEOTIDE SEQUENCE</scope>
    <source>
        <strain evidence="3">GD03990</strain>
    </source>
</reference>
<dbReference type="InterPro" id="IPR012902">
    <property type="entry name" value="N_methyl_site"/>
</dbReference>
<name>A0AA42N480_AQUAC</name>
<dbReference type="RefSeq" id="WP_280054522.1">
    <property type="nucleotide sequence ID" value="NZ_JAOBYN010000013.1"/>
</dbReference>
<feature type="compositionally biased region" description="Acidic residues" evidence="1">
    <location>
        <begin position="65"/>
        <end position="74"/>
    </location>
</feature>
<dbReference type="NCBIfam" id="TIGR02523">
    <property type="entry name" value="type_IV_pilV"/>
    <property type="match status" value="1"/>
</dbReference>
<feature type="compositionally biased region" description="Polar residues" evidence="1">
    <location>
        <begin position="75"/>
        <end position="87"/>
    </location>
</feature>
<dbReference type="NCBIfam" id="TIGR02532">
    <property type="entry name" value="IV_pilin_GFxxxE"/>
    <property type="match status" value="1"/>
</dbReference>
<proteinExistence type="predicted"/>
<evidence type="ECO:0000256" key="2">
    <source>
        <dbReference type="SAM" id="Phobius"/>
    </source>
</evidence>
<keyword evidence="2" id="KW-0812">Transmembrane</keyword>
<sequence>MRQSQSGVTLIEVMIAVFISAIGVLGAAALQLNALKYTNSAVYTSQASFIAYDILDRIRASADPDSVDDYELDSTDSPPSGSSLQATDLTDFSTNVQSLPGGAGSIAVTGSTVTVNISWSESKATGEADATGTFSITTDVANE</sequence>
<evidence type="ECO:0000313" key="4">
    <source>
        <dbReference type="Proteomes" id="UP001158730"/>
    </source>
</evidence>
<feature type="region of interest" description="Disordered" evidence="1">
    <location>
        <begin position="65"/>
        <end position="87"/>
    </location>
</feature>
<dbReference type="PROSITE" id="PS00409">
    <property type="entry name" value="PROKAR_NTER_METHYL"/>
    <property type="match status" value="1"/>
</dbReference>
<comment type="caution">
    <text evidence="3">The sequence shown here is derived from an EMBL/GenBank/DDBJ whole genome shotgun (WGS) entry which is preliminary data.</text>
</comment>
<protein>
    <submittedName>
        <fullName evidence="3">Type IV pilus modification protein PilV</fullName>
    </submittedName>
</protein>
<dbReference type="AlphaFoldDB" id="A0AA42N480"/>